<sequence length="44" mass="4993">MGGRWWLATGAPPHQTPEDRRKIHRPPRGLLCRCQKSGIDQAVD</sequence>
<accession>A0A392UX58</accession>
<dbReference type="Proteomes" id="UP000265520">
    <property type="component" value="Unassembled WGS sequence"/>
</dbReference>
<evidence type="ECO:0000256" key="1">
    <source>
        <dbReference type="SAM" id="MobiDB-lite"/>
    </source>
</evidence>
<protein>
    <submittedName>
        <fullName evidence="2">Uncharacterized protein</fullName>
    </submittedName>
</protein>
<reference evidence="2 3" key="1">
    <citation type="journal article" date="2018" name="Front. Plant Sci.">
        <title>Red Clover (Trifolium pratense) and Zigzag Clover (T. medium) - A Picture of Genomic Similarities and Differences.</title>
        <authorList>
            <person name="Dluhosova J."/>
            <person name="Istvanek J."/>
            <person name="Nedelnik J."/>
            <person name="Repkova J."/>
        </authorList>
    </citation>
    <scope>NUCLEOTIDE SEQUENCE [LARGE SCALE GENOMIC DNA]</scope>
    <source>
        <strain evidence="3">cv. 10/8</strain>
        <tissue evidence="2">Leaf</tissue>
    </source>
</reference>
<feature type="non-terminal residue" evidence="2">
    <location>
        <position position="44"/>
    </location>
</feature>
<dbReference type="AlphaFoldDB" id="A0A392UX58"/>
<name>A0A392UX58_9FABA</name>
<proteinExistence type="predicted"/>
<feature type="region of interest" description="Disordered" evidence="1">
    <location>
        <begin position="1"/>
        <end position="24"/>
    </location>
</feature>
<evidence type="ECO:0000313" key="2">
    <source>
        <dbReference type="EMBL" id="MCI79702.1"/>
    </source>
</evidence>
<evidence type="ECO:0000313" key="3">
    <source>
        <dbReference type="Proteomes" id="UP000265520"/>
    </source>
</evidence>
<comment type="caution">
    <text evidence="2">The sequence shown here is derived from an EMBL/GenBank/DDBJ whole genome shotgun (WGS) entry which is preliminary data.</text>
</comment>
<gene>
    <name evidence="2" type="ORF">A2U01_0100973</name>
</gene>
<dbReference type="EMBL" id="LXQA010979654">
    <property type="protein sequence ID" value="MCI79702.1"/>
    <property type="molecule type" value="Genomic_DNA"/>
</dbReference>
<organism evidence="2 3">
    <name type="scientific">Trifolium medium</name>
    <dbReference type="NCBI Taxonomy" id="97028"/>
    <lineage>
        <taxon>Eukaryota</taxon>
        <taxon>Viridiplantae</taxon>
        <taxon>Streptophyta</taxon>
        <taxon>Embryophyta</taxon>
        <taxon>Tracheophyta</taxon>
        <taxon>Spermatophyta</taxon>
        <taxon>Magnoliopsida</taxon>
        <taxon>eudicotyledons</taxon>
        <taxon>Gunneridae</taxon>
        <taxon>Pentapetalae</taxon>
        <taxon>rosids</taxon>
        <taxon>fabids</taxon>
        <taxon>Fabales</taxon>
        <taxon>Fabaceae</taxon>
        <taxon>Papilionoideae</taxon>
        <taxon>50 kb inversion clade</taxon>
        <taxon>NPAAA clade</taxon>
        <taxon>Hologalegina</taxon>
        <taxon>IRL clade</taxon>
        <taxon>Trifolieae</taxon>
        <taxon>Trifolium</taxon>
    </lineage>
</organism>
<keyword evidence="3" id="KW-1185">Reference proteome</keyword>